<evidence type="ECO:0000256" key="1">
    <source>
        <dbReference type="ARBA" id="ARBA00003257"/>
    </source>
</evidence>
<evidence type="ECO:0000256" key="5">
    <source>
        <dbReference type="ARBA" id="ARBA00021008"/>
    </source>
</evidence>
<dbReference type="PANTHER" id="PTHR46552:SF1">
    <property type="entry name" value="NADH-UBIQUINONE OXIDOREDUCTASE CHAIN 2"/>
    <property type="match status" value="1"/>
</dbReference>
<evidence type="ECO:0000256" key="16">
    <source>
        <dbReference type="ARBA" id="ARBA00023136"/>
    </source>
</evidence>
<dbReference type="PANTHER" id="PTHR46552">
    <property type="entry name" value="NADH-UBIQUINONE OXIDOREDUCTASE CHAIN 2"/>
    <property type="match status" value="1"/>
</dbReference>
<gene>
    <name evidence="21" type="primary">nad2</name>
</gene>
<evidence type="ECO:0000256" key="4">
    <source>
        <dbReference type="ARBA" id="ARBA00012944"/>
    </source>
</evidence>
<evidence type="ECO:0000256" key="11">
    <source>
        <dbReference type="ARBA" id="ARBA00022982"/>
    </source>
</evidence>
<keyword evidence="11 18" id="KW-0249">Electron transport</keyword>
<feature type="domain" description="NADH dehydrogenase subunit 2 C-terminal" evidence="20">
    <location>
        <begin position="287"/>
        <end position="338"/>
    </location>
</feature>
<dbReference type="Pfam" id="PF00361">
    <property type="entry name" value="Proton_antipo_M"/>
    <property type="match status" value="1"/>
</dbReference>
<dbReference type="GO" id="GO:0006120">
    <property type="term" value="P:mitochondrial electron transport, NADH to ubiquinone"/>
    <property type="evidence" value="ECO:0007669"/>
    <property type="project" value="InterPro"/>
</dbReference>
<evidence type="ECO:0000256" key="3">
    <source>
        <dbReference type="ARBA" id="ARBA00007012"/>
    </source>
</evidence>
<keyword evidence="12 18" id="KW-1133">Transmembrane helix</keyword>
<dbReference type="EC" id="7.1.1.2" evidence="4 18"/>
<evidence type="ECO:0000256" key="13">
    <source>
        <dbReference type="ARBA" id="ARBA00023027"/>
    </source>
</evidence>
<dbReference type="InterPro" id="IPR050175">
    <property type="entry name" value="Complex_I_Subunit_2"/>
</dbReference>
<keyword evidence="13 18" id="KW-0520">NAD</keyword>
<evidence type="ECO:0000256" key="17">
    <source>
        <dbReference type="ARBA" id="ARBA00049551"/>
    </source>
</evidence>
<proteinExistence type="inferred from homology"/>
<feature type="transmembrane region" description="Helical" evidence="18">
    <location>
        <begin position="198"/>
        <end position="219"/>
    </location>
</feature>
<keyword evidence="14 18" id="KW-0830">Ubiquinone</keyword>
<evidence type="ECO:0000256" key="9">
    <source>
        <dbReference type="ARBA" id="ARBA00022792"/>
    </source>
</evidence>
<name>A0A8K1HN34_9NEOP</name>
<dbReference type="PRINTS" id="PR01436">
    <property type="entry name" value="NADHDHGNASE2"/>
</dbReference>
<dbReference type="InterPro" id="IPR010933">
    <property type="entry name" value="NADH_DH_su2_C"/>
</dbReference>
<keyword evidence="6" id="KW-0813">Transport</keyword>
<evidence type="ECO:0000256" key="2">
    <source>
        <dbReference type="ARBA" id="ARBA00004448"/>
    </source>
</evidence>
<evidence type="ECO:0000256" key="7">
    <source>
        <dbReference type="ARBA" id="ARBA00022660"/>
    </source>
</evidence>
<feature type="transmembrane region" description="Helical" evidence="18">
    <location>
        <begin position="239"/>
        <end position="259"/>
    </location>
</feature>
<dbReference type="InterPro" id="IPR003917">
    <property type="entry name" value="NADH_UbQ_OxRdtase_chain2"/>
</dbReference>
<sequence>MSNNSTKILFFMTLISGMLISISSNSWIGAWMGLEINLLSFIPLMTNNNNIFTTEAALKYFLIQALASLSLLFIILSKSIIESMFSLTNFYLTSIIIVTPLLMKSGAAPLHWWFPSVMEGLSWWNCFILMTVQKIAPLILISYSIKFNYFMIMIILTSILVGTIGGYNQISLRKILTYSSINHMAWMLMAMLMGENIWILYFMTYSLLVLSVMSIVIPLQISFVNQTFFINNEIKIIKVMMYSSLLSLGGLPPFLGFFPKWVVIQHMIVNGYLTMISFMVVMSLVTLYYYLRITYSSFIILGLEPNWISMNNESNINSIFAIMMTTISMMGLMISSIFINML</sequence>
<accession>A0A8K1HN34</accession>
<dbReference type="Pfam" id="PF06444">
    <property type="entry name" value="NADH_dehy_S2_C"/>
    <property type="match status" value="1"/>
</dbReference>
<feature type="transmembrane region" description="Helical" evidence="18">
    <location>
        <begin position="83"/>
        <end position="102"/>
    </location>
</feature>
<comment type="subcellular location">
    <subcellularLocation>
        <location evidence="2 18">Mitochondrion inner membrane</location>
        <topology evidence="2 18">Multi-pass membrane protein</topology>
    </subcellularLocation>
</comment>
<evidence type="ECO:0000256" key="8">
    <source>
        <dbReference type="ARBA" id="ARBA00022692"/>
    </source>
</evidence>
<reference evidence="21" key="1">
    <citation type="journal article" date="2021" name="Syst. Entomol.">
        <title>Digging deep: a revised phylogeny of Australian burrowing cockroaches (Blaberidae: Panesthiinae, Geoscapheinae) confirms extensive nonmonophyly and provides insights into biogeography and evolution of burrowing.</title>
        <authorList>
            <person name="Beasley-Hall P.G."/>
            <person name="Rose H.A."/>
            <person name="Walker J."/>
            <person name="Kinjo Y."/>
            <person name="Bourguignon T."/>
            <person name="Lo N."/>
        </authorList>
    </citation>
    <scope>NUCLEOTIDE SEQUENCE</scope>
    <source>
        <strain evidence="21">GW_MUT</strain>
    </source>
</reference>
<keyword evidence="15 18" id="KW-0496">Mitochondrion</keyword>
<evidence type="ECO:0000259" key="20">
    <source>
        <dbReference type="Pfam" id="PF06444"/>
    </source>
</evidence>
<comment type="catalytic activity">
    <reaction evidence="17 18">
        <text>a ubiquinone + NADH + 5 H(+)(in) = a ubiquinol + NAD(+) + 4 H(+)(out)</text>
        <dbReference type="Rhea" id="RHEA:29091"/>
        <dbReference type="Rhea" id="RHEA-COMP:9565"/>
        <dbReference type="Rhea" id="RHEA-COMP:9566"/>
        <dbReference type="ChEBI" id="CHEBI:15378"/>
        <dbReference type="ChEBI" id="CHEBI:16389"/>
        <dbReference type="ChEBI" id="CHEBI:17976"/>
        <dbReference type="ChEBI" id="CHEBI:57540"/>
        <dbReference type="ChEBI" id="CHEBI:57945"/>
        <dbReference type="EC" id="7.1.1.2"/>
    </reaction>
</comment>
<keyword evidence="7 18" id="KW-0679">Respiratory chain</keyword>
<dbReference type="GO" id="GO:0005743">
    <property type="term" value="C:mitochondrial inner membrane"/>
    <property type="evidence" value="ECO:0007669"/>
    <property type="project" value="UniProtKB-SubCell"/>
</dbReference>
<organism evidence="21">
    <name type="scientific">Geoscapheus woodwardi</name>
    <dbReference type="NCBI Taxonomy" id="112919"/>
    <lineage>
        <taxon>Eukaryota</taxon>
        <taxon>Metazoa</taxon>
        <taxon>Ecdysozoa</taxon>
        <taxon>Arthropoda</taxon>
        <taxon>Hexapoda</taxon>
        <taxon>Insecta</taxon>
        <taxon>Pterygota</taxon>
        <taxon>Neoptera</taxon>
        <taxon>Polyneoptera</taxon>
        <taxon>Dictyoptera</taxon>
        <taxon>Blattodea</taxon>
        <taxon>Blaberoidea</taxon>
        <taxon>Blaberidae</taxon>
        <taxon>Geoscapheinae</taxon>
        <taxon>Geoscapheus</taxon>
    </lineage>
</organism>
<feature type="domain" description="NADH:quinone oxidoreductase/Mrp antiporter transmembrane" evidence="19">
    <location>
        <begin position="24"/>
        <end position="286"/>
    </location>
</feature>
<keyword evidence="10 18" id="KW-1278">Translocase</keyword>
<feature type="transmembrane region" description="Helical" evidence="18">
    <location>
        <begin position="319"/>
        <end position="339"/>
    </location>
</feature>
<feature type="transmembrane region" description="Helical" evidence="18">
    <location>
        <begin position="7"/>
        <end position="22"/>
    </location>
</feature>
<protein>
    <recommendedName>
        <fullName evidence="5 18">NADH-ubiquinone oxidoreductase chain 2</fullName>
        <ecNumber evidence="4 18">7.1.1.2</ecNumber>
    </recommendedName>
</protein>
<dbReference type="AlphaFoldDB" id="A0A8K1HN34"/>
<evidence type="ECO:0000256" key="10">
    <source>
        <dbReference type="ARBA" id="ARBA00022967"/>
    </source>
</evidence>
<feature type="transmembrane region" description="Helical" evidence="18">
    <location>
        <begin position="123"/>
        <end position="143"/>
    </location>
</feature>
<comment type="similarity">
    <text evidence="3 18">Belongs to the complex I subunit 2 family.</text>
</comment>
<dbReference type="EMBL" id="MW996581">
    <property type="protein sequence ID" value="UBN08749.1"/>
    <property type="molecule type" value="Genomic_DNA"/>
</dbReference>
<keyword evidence="16 18" id="KW-0472">Membrane</keyword>
<evidence type="ECO:0000256" key="14">
    <source>
        <dbReference type="ARBA" id="ARBA00023075"/>
    </source>
</evidence>
<comment type="function">
    <text evidence="18">Core subunit of the mitochondrial membrane respiratory chain NADH dehydrogenase (Complex I) which catalyzes electron transfer from NADH through the respiratory chain, using ubiquinone as an electron acceptor. Essential for the catalytic activity and assembly of complex I.</text>
</comment>
<evidence type="ECO:0000259" key="19">
    <source>
        <dbReference type="Pfam" id="PF00361"/>
    </source>
</evidence>
<feature type="transmembrane region" description="Helical" evidence="18">
    <location>
        <begin position="149"/>
        <end position="168"/>
    </location>
</feature>
<evidence type="ECO:0000313" key="21">
    <source>
        <dbReference type="EMBL" id="UBN08749.1"/>
    </source>
</evidence>
<keyword evidence="9 18" id="KW-0999">Mitochondrion inner membrane</keyword>
<geneLocation type="mitochondrion" evidence="21"/>
<evidence type="ECO:0000256" key="18">
    <source>
        <dbReference type="RuleBase" id="RU003403"/>
    </source>
</evidence>
<feature type="transmembrane region" description="Helical" evidence="18">
    <location>
        <begin position="271"/>
        <end position="291"/>
    </location>
</feature>
<evidence type="ECO:0000256" key="12">
    <source>
        <dbReference type="ARBA" id="ARBA00022989"/>
    </source>
</evidence>
<feature type="transmembrane region" description="Helical" evidence="18">
    <location>
        <begin position="57"/>
        <end position="77"/>
    </location>
</feature>
<keyword evidence="8 18" id="KW-0812">Transmembrane</keyword>
<dbReference type="GO" id="GO:0008137">
    <property type="term" value="F:NADH dehydrogenase (ubiquinone) activity"/>
    <property type="evidence" value="ECO:0007669"/>
    <property type="project" value="UniProtKB-EC"/>
</dbReference>
<comment type="function">
    <text evidence="1">Core subunit of the mitochondrial membrane respiratory chain NADH dehydrogenase (Complex I) that is believed to belong to the minimal assembly required for catalysis. Complex I functions in the transfer of electrons from NADH to the respiratory chain. The immediate electron acceptor for the enzyme is believed to be ubiquinone.</text>
</comment>
<evidence type="ECO:0000256" key="15">
    <source>
        <dbReference type="ARBA" id="ARBA00023128"/>
    </source>
</evidence>
<dbReference type="InterPro" id="IPR001750">
    <property type="entry name" value="ND/Mrp_TM"/>
</dbReference>
<evidence type="ECO:0000256" key="6">
    <source>
        <dbReference type="ARBA" id="ARBA00022448"/>
    </source>
</evidence>